<dbReference type="CDD" id="cd06257">
    <property type="entry name" value="DnaJ"/>
    <property type="match status" value="1"/>
</dbReference>
<dbReference type="Proteomes" id="UP000250086">
    <property type="component" value="Unassembled WGS sequence"/>
</dbReference>
<dbReference type="AlphaFoldDB" id="A0A2X0VM66"/>
<dbReference type="InterPro" id="IPR036869">
    <property type="entry name" value="J_dom_sf"/>
</dbReference>
<feature type="domain" description="J" evidence="4">
    <location>
        <begin position="237"/>
        <end position="303"/>
    </location>
</feature>
<keyword evidence="1" id="KW-0143">Chaperone</keyword>
<dbReference type="Gene3D" id="1.10.287.110">
    <property type="entry name" value="DnaJ domain"/>
    <property type="match status" value="1"/>
</dbReference>
<keyword evidence="3" id="KW-0812">Transmembrane</keyword>
<dbReference type="InterPro" id="IPR029024">
    <property type="entry name" value="TerB-like"/>
</dbReference>
<evidence type="ECO:0000256" key="1">
    <source>
        <dbReference type="ARBA" id="ARBA00023186"/>
    </source>
</evidence>
<dbReference type="Pfam" id="PF00226">
    <property type="entry name" value="DnaJ"/>
    <property type="match status" value="1"/>
</dbReference>
<reference evidence="5 6" key="1">
    <citation type="submission" date="2018-06" db="EMBL/GenBank/DDBJ databases">
        <authorList>
            <consortium name="Pathogen Informatics"/>
            <person name="Doyle S."/>
        </authorList>
    </citation>
    <scope>NUCLEOTIDE SEQUENCE [LARGE SCALE GENOMIC DNA]</scope>
    <source>
        <strain evidence="5 6">NCTC13093</strain>
    </source>
</reference>
<proteinExistence type="predicted"/>
<dbReference type="PROSITE" id="PS50076">
    <property type="entry name" value="DNAJ_2"/>
    <property type="match status" value="1"/>
</dbReference>
<dbReference type="SMART" id="SM00271">
    <property type="entry name" value="DnaJ"/>
    <property type="match status" value="1"/>
</dbReference>
<dbReference type="RefSeq" id="WP_113743035.1">
    <property type="nucleotide sequence ID" value="NZ_UAPV01000001.1"/>
</dbReference>
<evidence type="ECO:0000256" key="2">
    <source>
        <dbReference type="SAM" id="MobiDB-lite"/>
    </source>
</evidence>
<keyword evidence="6" id="KW-1185">Reference proteome</keyword>
<accession>A0A2X0VM66</accession>
<dbReference type="PANTHER" id="PTHR24074">
    <property type="entry name" value="CO-CHAPERONE PROTEIN DJLA"/>
    <property type="match status" value="1"/>
</dbReference>
<keyword evidence="3" id="KW-0472">Membrane</keyword>
<feature type="region of interest" description="Disordered" evidence="2">
    <location>
        <begin position="205"/>
        <end position="229"/>
    </location>
</feature>
<feature type="transmembrane region" description="Helical" evidence="3">
    <location>
        <begin position="12"/>
        <end position="33"/>
    </location>
</feature>
<dbReference type="Pfam" id="PF05099">
    <property type="entry name" value="TerB"/>
    <property type="match status" value="1"/>
</dbReference>
<organism evidence="5 6">
    <name type="scientific">Anaerobiospirillum thomasii</name>
    <dbReference type="NCBI Taxonomy" id="179995"/>
    <lineage>
        <taxon>Bacteria</taxon>
        <taxon>Pseudomonadati</taxon>
        <taxon>Pseudomonadota</taxon>
        <taxon>Gammaproteobacteria</taxon>
        <taxon>Aeromonadales</taxon>
        <taxon>Succinivibrionaceae</taxon>
        <taxon>Anaerobiospirillum</taxon>
    </lineage>
</organism>
<dbReference type="InterPro" id="IPR050817">
    <property type="entry name" value="DjlA_DnaK_co-chaperone"/>
</dbReference>
<keyword evidence="3" id="KW-1133">Transmembrane helix</keyword>
<sequence length="303" mass="33743">MKSYKGRVIGALIGLFLSPIGALIGFAIGYYFYDKPKMLTYARQHPFSAGASFDSEVKKLISAQDFLSFTFKLAGFVARGAGTITTSHIKKAEQIMATMELNDDARALAIESFNKGKNASFNLNAEVDALKSRGSLSVEMITFLLEIQVQIALADGVIESEEHQRLMMLAAIFNIDSAEMERLIRIRLAEIKFAEFVRGFASREGGYSSSGSYDNSYSSGSSDNHYQRKASDSELQQAYEILGVTKDSSFDEVKKAHKRLMFKYHPDRLASQGLPPEMLKLYTQKAKDIQAAFDLIKKSKGWQ</sequence>
<dbReference type="NCBIfam" id="NF006948">
    <property type="entry name" value="PRK09430.1"/>
    <property type="match status" value="1"/>
</dbReference>
<dbReference type="Gene3D" id="1.10.3680.10">
    <property type="entry name" value="TerB-like"/>
    <property type="match status" value="1"/>
</dbReference>
<dbReference type="EMBL" id="UAPV01000001">
    <property type="protein sequence ID" value="SPT68820.1"/>
    <property type="molecule type" value="Genomic_DNA"/>
</dbReference>
<evidence type="ECO:0000313" key="5">
    <source>
        <dbReference type="EMBL" id="SPT68820.1"/>
    </source>
</evidence>
<gene>
    <name evidence="5" type="primary">djlA</name>
    <name evidence="5" type="ORF">NCTC13093_00163</name>
</gene>
<evidence type="ECO:0000256" key="3">
    <source>
        <dbReference type="SAM" id="Phobius"/>
    </source>
</evidence>
<evidence type="ECO:0000313" key="6">
    <source>
        <dbReference type="Proteomes" id="UP000250086"/>
    </source>
</evidence>
<feature type="compositionally biased region" description="Low complexity" evidence="2">
    <location>
        <begin position="205"/>
        <end position="224"/>
    </location>
</feature>
<dbReference type="SUPFAM" id="SSF46565">
    <property type="entry name" value="Chaperone J-domain"/>
    <property type="match status" value="1"/>
</dbReference>
<protein>
    <submittedName>
        <fullName evidence="5">DnaJ-like protein DjlA</fullName>
    </submittedName>
</protein>
<dbReference type="CDD" id="cd07316">
    <property type="entry name" value="terB_like_DjlA"/>
    <property type="match status" value="1"/>
</dbReference>
<dbReference type="InterPro" id="IPR007791">
    <property type="entry name" value="DjlA_N"/>
</dbReference>
<dbReference type="InterPro" id="IPR001623">
    <property type="entry name" value="DnaJ_domain"/>
</dbReference>
<evidence type="ECO:0000259" key="4">
    <source>
        <dbReference type="PROSITE" id="PS50076"/>
    </source>
</evidence>
<dbReference type="PRINTS" id="PR00625">
    <property type="entry name" value="JDOMAIN"/>
</dbReference>
<name>A0A2X0VM66_9GAMM</name>